<keyword evidence="2" id="KW-0479">Metal-binding</keyword>
<dbReference type="CDD" id="cd10031">
    <property type="entry name" value="UDG-F5_TTUDGB_like"/>
    <property type="match status" value="1"/>
</dbReference>
<evidence type="ECO:0000256" key="3">
    <source>
        <dbReference type="ARBA" id="ARBA00022763"/>
    </source>
</evidence>
<dbReference type="GO" id="GO:0051539">
    <property type="term" value="F:4 iron, 4 sulfur cluster binding"/>
    <property type="evidence" value="ECO:0007669"/>
    <property type="project" value="UniProtKB-KW"/>
</dbReference>
<dbReference type="SUPFAM" id="SSF52141">
    <property type="entry name" value="Uracil-DNA glycosylase-like"/>
    <property type="match status" value="1"/>
</dbReference>
<evidence type="ECO:0000259" key="10">
    <source>
        <dbReference type="SMART" id="SM00986"/>
    </source>
</evidence>
<dbReference type="InterPro" id="IPR005122">
    <property type="entry name" value="Uracil-DNA_glycosylase-like"/>
</dbReference>
<dbReference type="Pfam" id="PF03167">
    <property type="entry name" value="UDG"/>
    <property type="match status" value="1"/>
</dbReference>
<dbReference type="GO" id="GO:0033958">
    <property type="term" value="F:DNA-deoxyinosine glycosylase activity"/>
    <property type="evidence" value="ECO:0007669"/>
    <property type="project" value="InterPro"/>
</dbReference>
<dbReference type="PANTHER" id="PTHR33693:SF3">
    <property type="entry name" value="TYPE-5 URACIL-DNA GLYCOSYLASE"/>
    <property type="match status" value="1"/>
</dbReference>
<dbReference type="SMART" id="SM00987">
    <property type="entry name" value="UreE_C"/>
    <property type="match status" value="1"/>
</dbReference>
<proteinExistence type="inferred from homology"/>
<dbReference type="InterPro" id="IPR044147">
    <property type="entry name" value="UdgB-like"/>
</dbReference>
<keyword evidence="7" id="KW-0234">DNA repair</keyword>
<dbReference type="EMBL" id="DRXH01000120">
    <property type="protein sequence ID" value="HHM44348.1"/>
    <property type="molecule type" value="Genomic_DNA"/>
</dbReference>
<keyword evidence="6" id="KW-0411">Iron-sulfur</keyword>
<dbReference type="SMART" id="SM00986">
    <property type="entry name" value="UDG"/>
    <property type="match status" value="1"/>
</dbReference>
<evidence type="ECO:0000256" key="4">
    <source>
        <dbReference type="ARBA" id="ARBA00022801"/>
    </source>
</evidence>
<keyword evidence="5" id="KW-0408">Iron</keyword>
<evidence type="ECO:0000313" key="11">
    <source>
        <dbReference type="EMBL" id="HHM44348.1"/>
    </source>
</evidence>
<evidence type="ECO:0000256" key="2">
    <source>
        <dbReference type="ARBA" id="ARBA00022723"/>
    </source>
</evidence>
<dbReference type="Gene3D" id="3.40.470.10">
    <property type="entry name" value="Uracil-DNA glycosylase-like domain"/>
    <property type="match status" value="1"/>
</dbReference>
<organism evidence="11">
    <name type="scientific">Caldiarchaeum subterraneum</name>
    <dbReference type="NCBI Taxonomy" id="311458"/>
    <lineage>
        <taxon>Archaea</taxon>
        <taxon>Nitrososphaerota</taxon>
        <taxon>Candidatus Caldarchaeales</taxon>
        <taxon>Candidatus Caldarchaeaceae</taxon>
        <taxon>Candidatus Caldarchaeum</taxon>
    </lineage>
</organism>
<name>A0A7J3VT72_CALS0</name>
<dbReference type="AlphaFoldDB" id="A0A7J3VT72"/>
<dbReference type="InterPro" id="IPR036895">
    <property type="entry name" value="Uracil-DNA_glycosylase-like_sf"/>
</dbReference>
<keyword evidence="4" id="KW-0378">Hydrolase</keyword>
<dbReference type="GO" id="GO:0046872">
    <property type="term" value="F:metal ion binding"/>
    <property type="evidence" value="ECO:0007669"/>
    <property type="project" value="UniProtKB-KW"/>
</dbReference>
<evidence type="ECO:0000256" key="5">
    <source>
        <dbReference type="ARBA" id="ARBA00023004"/>
    </source>
</evidence>
<comment type="similarity">
    <text evidence="8">Belongs to the uracil-DNA glycosylase (UDG) superfamily. Type 5 (UDGb) family.</text>
</comment>
<reference evidence="11" key="1">
    <citation type="journal article" date="2020" name="mSystems">
        <title>Genome- and Community-Level Interaction Insights into Carbon Utilization and Element Cycling Functions of Hydrothermarchaeota in Hydrothermal Sediment.</title>
        <authorList>
            <person name="Zhou Z."/>
            <person name="Liu Y."/>
            <person name="Xu W."/>
            <person name="Pan J."/>
            <person name="Luo Z.H."/>
            <person name="Li M."/>
        </authorList>
    </citation>
    <scope>NUCLEOTIDE SEQUENCE [LARGE SCALE GENOMIC DNA]</scope>
    <source>
        <strain evidence="11">SpSt-1074</strain>
    </source>
</reference>
<protein>
    <recommendedName>
        <fullName evidence="9">Type-5 uracil-DNA glycosylase</fullName>
    </recommendedName>
</protein>
<sequence>MTLEELNNRIISCRLCPRLVENRERVAGNPPPRYRSERYWARPLTGFGDVDARLLVVGLAPAAHGGNRTGRMFTGDSSGDTLVKSLYRAGFANKDRSVSRDDGLVLKDAYITAVVRCAPPRNKPTAAEINNCIQYLAEELKLLKNVKVCVALGRLAFTTYLRLLRREGFEPKKRLLFRHGAVYRLEGLLYGRAVPTLIASYHPSRQNTSTGRLTQRMLDLVFLKARAIVG</sequence>
<accession>A0A7J3VT72</accession>
<evidence type="ECO:0000256" key="9">
    <source>
        <dbReference type="ARBA" id="ARBA00023887"/>
    </source>
</evidence>
<evidence type="ECO:0000256" key="7">
    <source>
        <dbReference type="ARBA" id="ARBA00023204"/>
    </source>
</evidence>
<keyword evidence="1" id="KW-0004">4Fe-4S</keyword>
<gene>
    <name evidence="11" type="ORF">ENM31_03505</name>
</gene>
<evidence type="ECO:0000256" key="8">
    <source>
        <dbReference type="ARBA" id="ARBA00023779"/>
    </source>
</evidence>
<evidence type="ECO:0000256" key="1">
    <source>
        <dbReference type="ARBA" id="ARBA00022485"/>
    </source>
</evidence>
<comment type="caution">
    <text evidence="11">The sequence shown here is derived from an EMBL/GenBank/DDBJ whole genome shotgun (WGS) entry which is preliminary data.</text>
</comment>
<keyword evidence="3" id="KW-0227">DNA damage</keyword>
<feature type="domain" description="Uracil-DNA glycosylase-like" evidence="10">
    <location>
        <begin position="45"/>
        <end position="222"/>
    </location>
</feature>
<dbReference type="InterPro" id="IPR051536">
    <property type="entry name" value="UDG_Type-4/5"/>
</dbReference>
<evidence type="ECO:0000256" key="6">
    <source>
        <dbReference type="ARBA" id="ARBA00023014"/>
    </source>
</evidence>
<dbReference type="PANTHER" id="PTHR33693">
    <property type="entry name" value="TYPE-5 URACIL-DNA GLYCOSYLASE"/>
    <property type="match status" value="1"/>
</dbReference>
<dbReference type="GO" id="GO:0004844">
    <property type="term" value="F:uracil DNA N-glycosylase activity"/>
    <property type="evidence" value="ECO:0007669"/>
    <property type="project" value="InterPro"/>
</dbReference>
<dbReference type="GO" id="GO:0006284">
    <property type="term" value="P:base-excision repair"/>
    <property type="evidence" value="ECO:0007669"/>
    <property type="project" value="InterPro"/>
</dbReference>